<dbReference type="NCBIfam" id="TIGR03426">
    <property type="entry name" value="shape_MreD"/>
    <property type="match status" value="1"/>
</dbReference>
<dbReference type="EMBL" id="JBHULI010000025">
    <property type="protein sequence ID" value="MFD2533270.1"/>
    <property type="molecule type" value="Genomic_DNA"/>
</dbReference>
<keyword evidence="4 8" id="KW-0812">Transmembrane</keyword>
<comment type="similarity">
    <text evidence="2">Belongs to the MreD family.</text>
</comment>
<keyword evidence="3" id="KW-1003">Cell membrane</keyword>
<feature type="transmembrane region" description="Helical" evidence="8">
    <location>
        <begin position="129"/>
        <end position="153"/>
    </location>
</feature>
<dbReference type="RefSeq" id="WP_390303263.1">
    <property type="nucleotide sequence ID" value="NZ_JBHULI010000025.1"/>
</dbReference>
<comment type="subcellular location">
    <subcellularLocation>
        <location evidence="1">Cell membrane</location>
        <topology evidence="1">Multi-pass membrane protein</topology>
    </subcellularLocation>
</comment>
<keyword evidence="10" id="KW-1185">Reference proteome</keyword>
<keyword evidence="6 8" id="KW-1133">Transmembrane helix</keyword>
<evidence type="ECO:0000256" key="6">
    <source>
        <dbReference type="ARBA" id="ARBA00022989"/>
    </source>
</evidence>
<sequence length="156" mass="17938">MSTDTYKDILVGFSFILAEVFVFQHLSFFGATPDPLLIFVLWITMKYDRVKLILIVAGLSFLQDALFDYWGLNMFTKTLLCFMAFNFLNRRKENRLLIWQIFLVIFIAAISHNIIFLGLASFADTYSASFSPIIFILLNSLYTALLGSILFIFKGN</sequence>
<evidence type="ECO:0000313" key="10">
    <source>
        <dbReference type="Proteomes" id="UP001597460"/>
    </source>
</evidence>
<name>A0ABW5JM93_9BACT</name>
<accession>A0ABW5JM93</accession>
<feature type="transmembrane region" description="Helical" evidence="8">
    <location>
        <begin position="9"/>
        <end position="32"/>
    </location>
</feature>
<evidence type="ECO:0000256" key="2">
    <source>
        <dbReference type="ARBA" id="ARBA00007776"/>
    </source>
</evidence>
<evidence type="ECO:0000256" key="5">
    <source>
        <dbReference type="ARBA" id="ARBA00022960"/>
    </source>
</evidence>
<dbReference type="Proteomes" id="UP001597460">
    <property type="component" value="Unassembled WGS sequence"/>
</dbReference>
<protein>
    <submittedName>
        <fullName evidence="9">Rod shape-determining protein MreD</fullName>
    </submittedName>
</protein>
<evidence type="ECO:0000256" key="3">
    <source>
        <dbReference type="ARBA" id="ARBA00022475"/>
    </source>
</evidence>
<proteinExistence type="inferred from homology"/>
<evidence type="ECO:0000256" key="1">
    <source>
        <dbReference type="ARBA" id="ARBA00004651"/>
    </source>
</evidence>
<keyword evidence="5" id="KW-0133">Cell shape</keyword>
<comment type="caution">
    <text evidence="9">The sequence shown here is derived from an EMBL/GenBank/DDBJ whole genome shotgun (WGS) entry which is preliminary data.</text>
</comment>
<gene>
    <name evidence="9" type="primary">mreD</name>
    <name evidence="9" type="ORF">ACFSVN_12520</name>
</gene>
<dbReference type="InterPro" id="IPR007227">
    <property type="entry name" value="Cell_shape_determining_MreD"/>
</dbReference>
<keyword evidence="7 8" id="KW-0472">Membrane</keyword>
<evidence type="ECO:0000256" key="8">
    <source>
        <dbReference type="SAM" id="Phobius"/>
    </source>
</evidence>
<feature type="transmembrane region" description="Helical" evidence="8">
    <location>
        <begin position="96"/>
        <end position="123"/>
    </location>
</feature>
<evidence type="ECO:0000256" key="7">
    <source>
        <dbReference type="ARBA" id="ARBA00023136"/>
    </source>
</evidence>
<organism evidence="9 10">
    <name type="scientific">Gracilimonas halophila</name>
    <dbReference type="NCBI Taxonomy" id="1834464"/>
    <lineage>
        <taxon>Bacteria</taxon>
        <taxon>Pseudomonadati</taxon>
        <taxon>Balneolota</taxon>
        <taxon>Balneolia</taxon>
        <taxon>Balneolales</taxon>
        <taxon>Balneolaceae</taxon>
        <taxon>Gracilimonas</taxon>
    </lineage>
</organism>
<evidence type="ECO:0000313" key="9">
    <source>
        <dbReference type="EMBL" id="MFD2533270.1"/>
    </source>
</evidence>
<evidence type="ECO:0000256" key="4">
    <source>
        <dbReference type="ARBA" id="ARBA00022692"/>
    </source>
</evidence>
<reference evidence="10" key="1">
    <citation type="journal article" date="2019" name="Int. J. Syst. Evol. Microbiol.">
        <title>The Global Catalogue of Microorganisms (GCM) 10K type strain sequencing project: providing services to taxonomists for standard genome sequencing and annotation.</title>
        <authorList>
            <consortium name="The Broad Institute Genomics Platform"/>
            <consortium name="The Broad Institute Genome Sequencing Center for Infectious Disease"/>
            <person name="Wu L."/>
            <person name="Ma J."/>
        </authorList>
    </citation>
    <scope>NUCLEOTIDE SEQUENCE [LARGE SCALE GENOMIC DNA]</scope>
    <source>
        <strain evidence="10">KCTC 52042</strain>
    </source>
</reference>